<dbReference type="Proteomes" id="UP001501444">
    <property type="component" value="Unassembled WGS sequence"/>
</dbReference>
<name>A0ABN3GJN6_9ACTN</name>
<evidence type="ECO:0000256" key="1">
    <source>
        <dbReference type="ARBA" id="ARBA00022714"/>
    </source>
</evidence>
<keyword evidence="1" id="KW-0001">2Fe-2S</keyword>
<dbReference type="PROSITE" id="PS51318">
    <property type="entry name" value="TAT"/>
    <property type="match status" value="1"/>
</dbReference>
<dbReference type="Pfam" id="PF00355">
    <property type="entry name" value="Rieske"/>
    <property type="match status" value="1"/>
</dbReference>
<evidence type="ECO:0000256" key="6">
    <source>
        <dbReference type="SAM" id="SignalP"/>
    </source>
</evidence>
<evidence type="ECO:0000256" key="3">
    <source>
        <dbReference type="ARBA" id="ARBA00023004"/>
    </source>
</evidence>
<protein>
    <submittedName>
        <fullName evidence="8">Rieske (2Fe-2S) protein</fullName>
    </submittedName>
</protein>
<reference evidence="8 9" key="1">
    <citation type="journal article" date="2019" name="Int. J. Syst. Evol. Microbiol.">
        <title>The Global Catalogue of Microorganisms (GCM) 10K type strain sequencing project: providing services to taxonomists for standard genome sequencing and annotation.</title>
        <authorList>
            <consortium name="The Broad Institute Genomics Platform"/>
            <consortium name="The Broad Institute Genome Sequencing Center for Infectious Disease"/>
            <person name="Wu L."/>
            <person name="Ma J."/>
        </authorList>
    </citation>
    <scope>NUCLEOTIDE SEQUENCE [LARGE SCALE GENOMIC DNA]</scope>
    <source>
        <strain evidence="8 9">JCM 3272</strain>
    </source>
</reference>
<dbReference type="Gene3D" id="2.102.10.10">
    <property type="entry name" value="Rieske [2Fe-2S] iron-sulphur domain"/>
    <property type="match status" value="1"/>
</dbReference>
<keyword evidence="2" id="KW-0479">Metal-binding</keyword>
<dbReference type="InterPro" id="IPR006311">
    <property type="entry name" value="TAT_signal"/>
</dbReference>
<dbReference type="InterPro" id="IPR036922">
    <property type="entry name" value="Rieske_2Fe-2S_sf"/>
</dbReference>
<feature type="domain" description="Rieske" evidence="7">
    <location>
        <begin position="43"/>
        <end position="136"/>
    </location>
</feature>
<accession>A0ABN3GJN6</accession>
<dbReference type="PROSITE" id="PS51257">
    <property type="entry name" value="PROKAR_LIPOPROTEIN"/>
    <property type="match status" value="1"/>
</dbReference>
<keyword evidence="3" id="KW-0408">Iron</keyword>
<evidence type="ECO:0000313" key="9">
    <source>
        <dbReference type="Proteomes" id="UP001501444"/>
    </source>
</evidence>
<keyword evidence="6" id="KW-0732">Signal</keyword>
<dbReference type="RefSeq" id="WP_344614405.1">
    <property type="nucleotide sequence ID" value="NZ_BAAARV010000033.1"/>
</dbReference>
<dbReference type="CDD" id="cd03467">
    <property type="entry name" value="Rieske"/>
    <property type="match status" value="1"/>
</dbReference>
<sequence>MSDTTRRAVLAGAVGVTAASVIAACGGDDSGSNSTAGNSSPGGPVAKKSDVPVGGGKVVADGGGTVITQPAAGTFKAFTAICTHQQCIVSDVSNNTINCRCHGSTFSAEDGSATNPPATQKLEEKKLRIDGEDIYLTT</sequence>
<evidence type="ECO:0000256" key="4">
    <source>
        <dbReference type="ARBA" id="ARBA00023014"/>
    </source>
</evidence>
<evidence type="ECO:0000259" key="7">
    <source>
        <dbReference type="PROSITE" id="PS51296"/>
    </source>
</evidence>
<feature type="compositionally biased region" description="Polar residues" evidence="5">
    <location>
        <begin position="30"/>
        <end position="41"/>
    </location>
</feature>
<feature type="region of interest" description="Disordered" evidence="5">
    <location>
        <begin position="29"/>
        <end position="52"/>
    </location>
</feature>
<evidence type="ECO:0000256" key="5">
    <source>
        <dbReference type="SAM" id="MobiDB-lite"/>
    </source>
</evidence>
<feature type="signal peptide" evidence="6">
    <location>
        <begin position="1"/>
        <end position="23"/>
    </location>
</feature>
<keyword evidence="4" id="KW-0411">Iron-sulfur</keyword>
<organism evidence="8 9">
    <name type="scientific">Dactylosporangium salmoneum</name>
    <dbReference type="NCBI Taxonomy" id="53361"/>
    <lineage>
        <taxon>Bacteria</taxon>
        <taxon>Bacillati</taxon>
        <taxon>Actinomycetota</taxon>
        <taxon>Actinomycetes</taxon>
        <taxon>Micromonosporales</taxon>
        <taxon>Micromonosporaceae</taxon>
        <taxon>Dactylosporangium</taxon>
    </lineage>
</organism>
<dbReference type="InterPro" id="IPR017941">
    <property type="entry name" value="Rieske_2Fe-2S"/>
</dbReference>
<evidence type="ECO:0000313" key="8">
    <source>
        <dbReference type="EMBL" id="GAA2353459.1"/>
    </source>
</evidence>
<gene>
    <name evidence="8" type="ORF">GCM10010170_044780</name>
</gene>
<dbReference type="EMBL" id="BAAARV010000033">
    <property type="protein sequence ID" value="GAA2353459.1"/>
    <property type="molecule type" value="Genomic_DNA"/>
</dbReference>
<dbReference type="SUPFAM" id="SSF50022">
    <property type="entry name" value="ISP domain"/>
    <property type="match status" value="1"/>
</dbReference>
<keyword evidence="9" id="KW-1185">Reference proteome</keyword>
<proteinExistence type="predicted"/>
<dbReference type="PROSITE" id="PS51296">
    <property type="entry name" value="RIESKE"/>
    <property type="match status" value="1"/>
</dbReference>
<evidence type="ECO:0000256" key="2">
    <source>
        <dbReference type="ARBA" id="ARBA00022723"/>
    </source>
</evidence>
<comment type="caution">
    <text evidence="8">The sequence shown here is derived from an EMBL/GenBank/DDBJ whole genome shotgun (WGS) entry which is preliminary data.</text>
</comment>
<feature type="chain" id="PRO_5045075566" evidence="6">
    <location>
        <begin position="24"/>
        <end position="138"/>
    </location>
</feature>